<dbReference type="SUPFAM" id="SSF56601">
    <property type="entry name" value="beta-lactamase/transpeptidase-like"/>
    <property type="match status" value="1"/>
</dbReference>
<name>A0A373FPG3_COMTE</name>
<proteinExistence type="predicted"/>
<evidence type="ECO:0000313" key="2">
    <source>
        <dbReference type="EMBL" id="RGE45797.1"/>
    </source>
</evidence>
<dbReference type="GO" id="GO:0016787">
    <property type="term" value="F:hydrolase activity"/>
    <property type="evidence" value="ECO:0007669"/>
    <property type="project" value="UniProtKB-KW"/>
</dbReference>
<reference evidence="2 3" key="1">
    <citation type="submission" date="2018-08" db="EMBL/GenBank/DDBJ databases">
        <title>Comamonas testosteroni strain SWCO2.</title>
        <authorList>
            <person name="Jiang N."/>
            <person name="Zhang X.Z."/>
        </authorList>
    </citation>
    <scope>NUCLEOTIDE SEQUENCE [LARGE SCALE GENOMIC DNA]</scope>
    <source>
        <strain evidence="2 3">SWCO2</strain>
    </source>
</reference>
<feature type="domain" description="Beta-lactamase-related" evidence="1">
    <location>
        <begin position="114"/>
        <end position="399"/>
    </location>
</feature>
<organism evidence="2 3">
    <name type="scientific">Comamonas testosteroni</name>
    <name type="common">Pseudomonas testosteroni</name>
    <dbReference type="NCBI Taxonomy" id="285"/>
    <lineage>
        <taxon>Bacteria</taxon>
        <taxon>Pseudomonadati</taxon>
        <taxon>Pseudomonadota</taxon>
        <taxon>Betaproteobacteria</taxon>
        <taxon>Burkholderiales</taxon>
        <taxon>Comamonadaceae</taxon>
        <taxon>Comamonas</taxon>
    </lineage>
</organism>
<dbReference type="InterPro" id="IPR050789">
    <property type="entry name" value="Diverse_Enzym_Activities"/>
</dbReference>
<dbReference type="InterPro" id="IPR001466">
    <property type="entry name" value="Beta-lactam-related"/>
</dbReference>
<dbReference type="Gene3D" id="3.40.710.10">
    <property type="entry name" value="DD-peptidase/beta-lactamase superfamily"/>
    <property type="match status" value="1"/>
</dbReference>
<dbReference type="AlphaFoldDB" id="A0A373FPG3"/>
<gene>
    <name evidence="2" type="ORF">DZC30_07615</name>
</gene>
<dbReference type="PANTHER" id="PTHR43283">
    <property type="entry name" value="BETA-LACTAMASE-RELATED"/>
    <property type="match status" value="1"/>
</dbReference>
<dbReference type="EMBL" id="QURR01000007">
    <property type="protein sequence ID" value="RGE45797.1"/>
    <property type="molecule type" value="Genomic_DNA"/>
</dbReference>
<comment type="caution">
    <text evidence="2">The sequence shown here is derived from an EMBL/GenBank/DDBJ whole genome shotgun (WGS) entry which is preliminary data.</text>
</comment>
<dbReference type="OrthoDB" id="9814204at2"/>
<sequence length="426" mass="46295">MTAIVSAAVAQTAAPTLPDPASTTVQAMGWMQGFPPPPDKLITFDNPVGNTFPRIRWTFSHIREIAPTANVWRGAGAASPLKAAPRDLDGLRLKVTGSGEELNFAQALERTYTDGIVVLHKGQVVYEKYFGALTPERPHLGMSVTKSFVGTLAALLAAEGTIKPEAPVTGYLPEMKNTAYGDATVRQVMDMTIGVKYSENYADPKAEVWDYARAGGMMPQGKDYAGPKSFYDFLQTLQKEGEHGQGFAYKTVNAEVLAWIVRRASGKSLADLLSERIWSRIGAEQDAYFMVDRIGTESGGGGLNTTLRDLARFGEMMRNQGRAANGQQVLPKAVVQDIERGADKAQFAKGGYAQLPGWSYRNMWWVSHNANGAYSARGIHGQAIYIDPKAQMVVARYASHPIAANGGNDPISLPMYQALADVLMKR</sequence>
<dbReference type="InterPro" id="IPR012338">
    <property type="entry name" value="Beta-lactam/transpept-like"/>
</dbReference>
<dbReference type="Pfam" id="PF00144">
    <property type="entry name" value="Beta-lactamase"/>
    <property type="match status" value="1"/>
</dbReference>
<keyword evidence="2" id="KW-0378">Hydrolase</keyword>
<dbReference type="Proteomes" id="UP000261948">
    <property type="component" value="Unassembled WGS sequence"/>
</dbReference>
<evidence type="ECO:0000313" key="3">
    <source>
        <dbReference type="Proteomes" id="UP000261948"/>
    </source>
</evidence>
<protein>
    <submittedName>
        <fullName evidence="2">Class C beta-lactamase-related serine hydrolase</fullName>
    </submittedName>
</protein>
<dbReference type="PANTHER" id="PTHR43283:SF7">
    <property type="entry name" value="BETA-LACTAMASE-RELATED DOMAIN-CONTAINING PROTEIN"/>
    <property type="match status" value="1"/>
</dbReference>
<accession>A0A373FPG3</accession>
<evidence type="ECO:0000259" key="1">
    <source>
        <dbReference type="Pfam" id="PF00144"/>
    </source>
</evidence>
<keyword evidence="3" id="KW-1185">Reference proteome</keyword>